<dbReference type="GO" id="GO:0006351">
    <property type="term" value="P:DNA-templated transcription"/>
    <property type="evidence" value="ECO:0007669"/>
    <property type="project" value="TreeGrafter"/>
</dbReference>
<dbReference type="KEGG" id="vco:VC0395_A1536"/>
<dbReference type="GO" id="GO:0043565">
    <property type="term" value="F:sequence-specific DNA binding"/>
    <property type="evidence" value="ECO:0007669"/>
    <property type="project" value="TreeGrafter"/>
</dbReference>
<evidence type="ECO:0000259" key="5">
    <source>
        <dbReference type="PROSITE" id="PS50931"/>
    </source>
</evidence>
<dbReference type="Proteomes" id="UP000000249">
    <property type="component" value="Chromosome 1"/>
</dbReference>
<sequence length="309" mass="34395">MKIEPKVTNKGTVMLNELKRIVIFNKVVECGSFTCAAEALGMTKSKVSEQITALEKTLNVRLLNRTTRKISLTTEGDTFYQRSHGLLNIAEEALCSVNHLASEVSGTIRIGTTIDVGTFLLNPLLAEFYKQYPKVNFDIQLDDGLQDLVDSNLDMVIRIGELTSSSLVGRVIAPFELGIYASQTYLENAPPINTIQDLEQHDWVYLTRLNLPNQTLTLTNQEGVQHQVKFHSKHSSNSPLGVMTMVQNGLGVGSIASFLIDKLPDASLVRLFPDFYQISTTMNILYPSRKNLPPRVRLFIDYLVGTLCG</sequence>
<dbReference type="FunFam" id="1.10.10.10:FF:000001">
    <property type="entry name" value="LysR family transcriptional regulator"/>
    <property type="match status" value="1"/>
</dbReference>
<accession>A0A0H3AJU2</accession>
<keyword evidence="2" id="KW-0805">Transcription regulation</keyword>
<evidence type="ECO:0000256" key="4">
    <source>
        <dbReference type="ARBA" id="ARBA00023163"/>
    </source>
</evidence>
<keyword evidence="3" id="KW-0238">DNA-binding</keyword>
<evidence type="ECO:0000256" key="2">
    <source>
        <dbReference type="ARBA" id="ARBA00023015"/>
    </source>
</evidence>
<reference evidence="6 7" key="1">
    <citation type="submission" date="2007-03" db="EMBL/GenBank/DDBJ databases">
        <authorList>
            <person name="Heidelberg J."/>
        </authorList>
    </citation>
    <scope>NUCLEOTIDE SEQUENCE [LARGE SCALE GENOMIC DNA]</scope>
    <source>
        <strain evidence="7">ATCC 39541 / Classical Ogawa 395 / O395</strain>
    </source>
</reference>
<dbReference type="InterPro" id="IPR058163">
    <property type="entry name" value="LysR-type_TF_proteobact-type"/>
</dbReference>
<dbReference type="OrthoDB" id="9786526at2"/>
<dbReference type="Gene3D" id="3.40.190.290">
    <property type="match status" value="1"/>
</dbReference>
<proteinExistence type="inferred from homology"/>
<gene>
    <name evidence="6" type="ordered locus">VC0395_A1536</name>
</gene>
<dbReference type="GO" id="GO:0003700">
    <property type="term" value="F:DNA-binding transcription factor activity"/>
    <property type="evidence" value="ECO:0007669"/>
    <property type="project" value="InterPro"/>
</dbReference>
<organism evidence="6 7">
    <name type="scientific">Vibrio cholerae serotype O1 (strain ATCC 39541 / Classical Ogawa 395 / O395)</name>
    <dbReference type="NCBI Taxonomy" id="345073"/>
    <lineage>
        <taxon>Bacteria</taxon>
        <taxon>Pseudomonadati</taxon>
        <taxon>Pseudomonadota</taxon>
        <taxon>Gammaproteobacteria</taxon>
        <taxon>Vibrionales</taxon>
        <taxon>Vibrionaceae</taxon>
        <taxon>Vibrio</taxon>
    </lineage>
</organism>
<evidence type="ECO:0000313" key="6">
    <source>
        <dbReference type="EMBL" id="ABQ21462.1"/>
    </source>
</evidence>
<dbReference type="PANTHER" id="PTHR30537">
    <property type="entry name" value="HTH-TYPE TRANSCRIPTIONAL REGULATOR"/>
    <property type="match status" value="1"/>
</dbReference>
<dbReference type="PROSITE" id="PS50931">
    <property type="entry name" value="HTH_LYSR"/>
    <property type="match status" value="1"/>
</dbReference>
<dbReference type="EMBL" id="CP000627">
    <property type="protein sequence ID" value="ABQ21462.1"/>
    <property type="molecule type" value="Genomic_DNA"/>
</dbReference>
<dbReference type="SUPFAM" id="SSF53850">
    <property type="entry name" value="Periplasmic binding protein-like II"/>
    <property type="match status" value="1"/>
</dbReference>
<dbReference type="PANTHER" id="PTHR30537:SF81">
    <property type="entry name" value="TRANSCRIPTIONAL REGULATOR-RELATED"/>
    <property type="match status" value="1"/>
</dbReference>
<evidence type="ECO:0000256" key="1">
    <source>
        <dbReference type="ARBA" id="ARBA00009437"/>
    </source>
</evidence>
<dbReference type="AlphaFoldDB" id="A0A0H3AJU2"/>
<evidence type="ECO:0000256" key="3">
    <source>
        <dbReference type="ARBA" id="ARBA00023125"/>
    </source>
</evidence>
<dbReference type="InterPro" id="IPR000847">
    <property type="entry name" value="LysR_HTH_N"/>
</dbReference>
<dbReference type="PATRIC" id="fig|345073.21.peg.1993"/>
<dbReference type="Pfam" id="PF00126">
    <property type="entry name" value="HTH_1"/>
    <property type="match status" value="1"/>
</dbReference>
<dbReference type="InterPro" id="IPR036388">
    <property type="entry name" value="WH-like_DNA-bd_sf"/>
</dbReference>
<dbReference type="CDD" id="cd08422">
    <property type="entry name" value="PBP2_CrgA_like"/>
    <property type="match status" value="1"/>
</dbReference>
<protein>
    <submittedName>
        <fullName evidence="6">Transcriptional regulator, LysR family</fullName>
    </submittedName>
</protein>
<dbReference type="SUPFAM" id="SSF46785">
    <property type="entry name" value="Winged helix' DNA-binding domain"/>
    <property type="match status" value="1"/>
</dbReference>
<dbReference type="InterPro" id="IPR036390">
    <property type="entry name" value="WH_DNA-bd_sf"/>
</dbReference>
<dbReference type="InterPro" id="IPR005119">
    <property type="entry name" value="LysR_subst-bd"/>
</dbReference>
<dbReference type="Pfam" id="PF03466">
    <property type="entry name" value="LysR_substrate"/>
    <property type="match status" value="1"/>
</dbReference>
<comment type="similarity">
    <text evidence="1">Belongs to the LysR transcriptional regulatory family.</text>
</comment>
<keyword evidence="4" id="KW-0804">Transcription</keyword>
<feature type="domain" description="HTH lysR-type" evidence="5">
    <location>
        <begin position="16"/>
        <end position="73"/>
    </location>
</feature>
<name>A0A0H3AJU2_VIBC3</name>
<dbReference type="Gene3D" id="1.10.10.10">
    <property type="entry name" value="Winged helix-like DNA-binding domain superfamily/Winged helix DNA-binding domain"/>
    <property type="match status" value="1"/>
</dbReference>
<evidence type="ECO:0000313" key="7">
    <source>
        <dbReference type="Proteomes" id="UP000000249"/>
    </source>
</evidence>
<dbReference type="eggNOG" id="COG0583">
    <property type="taxonomic scope" value="Bacteria"/>
</dbReference>
<dbReference type="KEGG" id="vcr:VC395_2062"/>